<evidence type="ECO:0000313" key="3">
    <source>
        <dbReference type="EMBL" id="KIW63074.1"/>
    </source>
</evidence>
<gene>
    <name evidence="3" type="ORF">PV04_09952</name>
</gene>
<protein>
    <recommendedName>
        <fullName evidence="2">SCA7 domain-containing protein</fullName>
    </recommendedName>
</protein>
<dbReference type="InterPro" id="IPR037804">
    <property type="entry name" value="SGF73"/>
</dbReference>
<dbReference type="GO" id="GO:0000124">
    <property type="term" value="C:SAGA complex"/>
    <property type="evidence" value="ECO:0007669"/>
    <property type="project" value="InterPro"/>
</dbReference>
<dbReference type="PROSITE" id="PS51505">
    <property type="entry name" value="SCA7"/>
    <property type="match status" value="1"/>
</dbReference>
<dbReference type="Proteomes" id="UP000054266">
    <property type="component" value="Unassembled WGS sequence"/>
</dbReference>
<feature type="region of interest" description="Disordered" evidence="1">
    <location>
        <begin position="24"/>
        <end position="70"/>
    </location>
</feature>
<feature type="domain" description="SCA7" evidence="2">
    <location>
        <begin position="185"/>
        <end position="251"/>
    </location>
</feature>
<dbReference type="Pfam" id="PF08313">
    <property type="entry name" value="SCA7"/>
    <property type="match status" value="1"/>
</dbReference>
<feature type="region of interest" description="Disordered" evidence="1">
    <location>
        <begin position="102"/>
        <end position="196"/>
    </location>
</feature>
<evidence type="ECO:0000256" key="1">
    <source>
        <dbReference type="SAM" id="MobiDB-lite"/>
    </source>
</evidence>
<dbReference type="EMBL" id="KN846962">
    <property type="protein sequence ID" value="KIW63074.1"/>
    <property type="molecule type" value="Genomic_DNA"/>
</dbReference>
<dbReference type="PANTHER" id="PTHR47805">
    <property type="entry name" value="SAGA-ASSOCIATED FACTOR 73"/>
    <property type="match status" value="1"/>
</dbReference>
<feature type="compositionally biased region" description="Basic and acidic residues" evidence="1">
    <location>
        <begin position="114"/>
        <end position="128"/>
    </location>
</feature>
<dbReference type="GO" id="GO:0006357">
    <property type="term" value="P:regulation of transcription by RNA polymerase II"/>
    <property type="evidence" value="ECO:0007669"/>
    <property type="project" value="TreeGrafter"/>
</dbReference>
<feature type="compositionally biased region" description="Acidic residues" evidence="1">
    <location>
        <begin position="129"/>
        <end position="138"/>
    </location>
</feature>
<sequence length="383" mass="41351">MATAGSRVSSPSLLSATAYKPSKAIKKAPKAQLKKLPAKKDTQVNGIKHVADAPSPELPRFESETMANFPAGHPESLETLVCKHCKKSILQRTAKEHIALCLKSKQDKARKKKEAREAALRAKERAERADDDDDDDDDVRGPGRKDAANGGDDDGTKKGKKRKAEGDDDKEPKKKKRREDPKSKAAKPKGPVDVEKQCGVTLPNGIQCARSLTCKSHSMGAKRAVPGRSLPYDMLLAAYQKKNQARQQKAAIDANAPALFEDDMDPTLNGPVDSDEEKDSVMTAISRSLARPQPLVTRELFPIRRKYPLVRLKEMLSNAMSGNRNGASIFSVPSDSGRSAVPQSAINETFPSSTVSASPALTGIGMAQPGLKAPLRKSSIDVA</sequence>
<accession>A0A0D2FSR0</accession>
<dbReference type="GO" id="GO:0031048">
    <property type="term" value="P:regulatory ncRNA-mediated heterochromatin formation"/>
    <property type="evidence" value="ECO:0007669"/>
    <property type="project" value="TreeGrafter"/>
</dbReference>
<dbReference type="PANTHER" id="PTHR47805:SF1">
    <property type="entry name" value="SAGA-ASSOCIATED FACTOR 73"/>
    <property type="match status" value="1"/>
</dbReference>
<reference evidence="3 4" key="1">
    <citation type="submission" date="2015-01" db="EMBL/GenBank/DDBJ databases">
        <title>The Genome Sequence of Capronia semiimmersa CBS27337.</title>
        <authorList>
            <consortium name="The Broad Institute Genomics Platform"/>
            <person name="Cuomo C."/>
            <person name="de Hoog S."/>
            <person name="Gorbushina A."/>
            <person name="Stielow B."/>
            <person name="Teixiera M."/>
            <person name="Abouelleil A."/>
            <person name="Chapman S.B."/>
            <person name="Priest M."/>
            <person name="Young S.K."/>
            <person name="Wortman J."/>
            <person name="Nusbaum C."/>
            <person name="Birren B."/>
        </authorList>
    </citation>
    <scope>NUCLEOTIDE SEQUENCE [LARGE SCALE GENOMIC DNA]</scope>
    <source>
        <strain evidence="3 4">CBS 27337</strain>
    </source>
</reference>
<dbReference type="Gene3D" id="6.10.140.670">
    <property type="match status" value="1"/>
</dbReference>
<dbReference type="HOGENOM" id="CLU_044734_0_0_1"/>
<feature type="compositionally biased region" description="Basic residues" evidence="1">
    <location>
        <begin position="24"/>
        <end position="37"/>
    </location>
</feature>
<dbReference type="GO" id="GO:1904802">
    <property type="term" value="P:RITS complex assembly"/>
    <property type="evidence" value="ECO:0007669"/>
    <property type="project" value="TreeGrafter"/>
</dbReference>
<name>A0A0D2FSR0_9EURO</name>
<dbReference type="STRING" id="5601.A0A0D2FSR0"/>
<evidence type="ECO:0000259" key="2">
    <source>
        <dbReference type="PROSITE" id="PS51505"/>
    </source>
</evidence>
<keyword evidence="4" id="KW-1185">Reference proteome</keyword>
<organism evidence="3 4">
    <name type="scientific">Phialophora macrospora</name>
    <dbReference type="NCBI Taxonomy" id="1851006"/>
    <lineage>
        <taxon>Eukaryota</taxon>
        <taxon>Fungi</taxon>
        <taxon>Dikarya</taxon>
        <taxon>Ascomycota</taxon>
        <taxon>Pezizomycotina</taxon>
        <taxon>Eurotiomycetes</taxon>
        <taxon>Chaetothyriomycetidae</taxon>
        <taxon>Chaetothyriales</taxon>
        <taxon>Herpotrichiellaceae</taxon>
        <taxon>Phialophora</taxon>
    </lineage>
</organism>
<proteinExistence type="predicted"/>
<dbReference type="InterPro" id="IPR013243">
    <property type="entry name" value="SCA7_dom"/>
</dbReference>
<evidence type="ECO:0000313" key="4">
    <source>
        <dbReference type="Proteomes" id="UP000054266"/>
    </source>
</evidence>
<dbReference type="AlphaFoldDB" id="A0A0D2FSR0"/>